<dbReference type="InterPro" id="IPR032466">
    <property type="entry name" value="Metal_Hydrolase"/>
</dbReference>
<comment type="caution">
    <text evidence="2">The sequence shown here is derived from an EMBL/GenBank/DDBJ whole genome shotgun (WGS) entry which is preliminary data.</text>
</comment>
<dbReference type="Gene3D" id="2.30.40.10">
    <property type="entry name" value="Urease, subunit C, domain 1"/>
    <property type="match status" value="1"/>
</dbReference>
<evidence type="ECO:0000259" key="1">
    <source>
        <dbReference type="Pfam" id="PF01979"/>
    </source>
</evidence>
<dbReference type="AlphaFoldDB" id="A0A7V8SZF2"/>
<dbReference type="Gene3D" id="3.20.20.140">
    <property type="entry name" value="Metal-dependent hydrolases"/>
    <property type="match status" value="1"/>
</dbReference>
<keyword evidence="3" id="KW-1185">Reference proteome</keyword>
<gene>
    <name evidence="2" type="ORF">HRJ53_24020</name>
</gene>
<reference evidence="2" key="1">
    <citation type="submission" date="2020-06" db="EMBL/GenBank/DDBJ databases">
        <title>Legume-microbial interactions unlock mineral nutrients during tropical forest succession.</title>
        <authorList>
            <person name="Epihov D.Z."/>
        </authorList>
    </citation>
    <scope>NUCLEOTIDE SEQUENCE [LARGE SCALE GENOMIC DNA]</scope>
    <source>
        <strain evidence="2">Pan2503</strain>
    </source>
</reference>
<protein>
    <submittedName>
        <fullName evidence="2">Amidohydrolase family protein</fullName>
    </submittedName>
</protein>
<feature type="non-terminal residue" evidence="2">
    <location>
        <position position="216"/>
    </location>
</feature>
<dbReference type="GO" id="GO:0016810">
    <property type="term" value="F:hydrolase activity, acting on carbon-nitrogen (but not peptide) bonds"/>
    <property type="evidence" value="ECO:0007669"/>
    <property type="project" value="InterPro"/>
</dbReference>
<dbReference type="PANTHER" id="PTHR43135:SF3">
    <property type="entry name" value="ALPHA-D-RIBOSE 1-METHYLPHOSPHONATE 5-TRIPHOSPHATE DIPHOSPHATASE"/>
    <property type="match status" value="1"/>
</dbReference>
<organism evidence="2 3">
    <name type="scientific">Candidatus Acidiferrum panamense</name>
    <dbReference type="NCBI Taxonomy" id="2741543"/>
    <lineage>
        <taxon>Bacteria</taxon>
        <taxon>Pseudomonadati</taxon>
        <taxon>Acidobacteriota</taxon>
        <taxon>Terriglobia</taxon>
        <taxon>Candidatus Acidiferrales</taxon>
        <taxon>Candidatus Acidiferrum</taxon>
    </lineage>
</organism>
<dbReference type="InterPro" id="IPR011059">
    <property type="entry name" value="Metal-dep_hydrolase_composite"/>
</dbReference>
<proteinExistence type="predicted"/>
<feature type="domain" description="Amidohydrolase-related" evidence="1">
    <location>
        <begin position="76"/>
        <end position="215"/>
    </location>
</feature>
<dbReference type="InterPro" id="IPR051781">
    <property type="entry name" value="Metallo-dep_Hydrolase"/>
</dbReference>
<dbReference type="SUPFAM" id="SSF51338">
    <property type="entry name" value="Composite domain of metallo-dependent hydrolases"/>
    <property type="match status" value="1"/>
</dbReference>
<name>A0A7V8SZF2_9BACT</name>
<dbReference type="PANTHER" id="PTHR43135">
    <property type="entry name" value="ALPHA-D-RIBOSE 1-METHYLPHOSPHONATE 5-TRIPHOSPHATE DIPHOSPHATASE"/>
    <property type="match status" value="1"/>
</dbReference>
<sequence>MRRCPVLVLASLLIPVLAEGQVPHRIAIRAGKLIDGKSDKPIENALLLIEGDKIASATPGGSAPAGAEVIDLLKATVLPGFIDVHTHVLLDGDVTAEEYDDQLLKESIPYRAILAARNAQIALSHGFTAMRDLETEGAMYADVDVKTAIAKEEVPGPRMQVATRAMTPTGMYPLLGYSWELKLPTGVQYVDGVDGARKAVREQVMYGADWIKYYSD</sequence>
<dbReference type="Proteomes" id="UP000567293">
    <property type="component" value="Unassembled WGS sequence"/>
</dbReference>
<evidence type="ECO:0000313" key="2">
    <source>
        <dbReference type="EMBL" id="MBA0088063.1"/>
    </source>
</evidence>
<dbReference type="SUPFAM" id="SSF51556">
    <property type="entry name" value="Metallo-dependent hydrolases"/>
    <property type="match status" value="1"/>
</dbReference>
<evidence type="ECO:0000313" key="3">
    <source>
        <dbReference type="Proteomes" id="UP000567293"/>
    </source>
</evidence>
<dbReference type="InterPro" id="IPR006680">
    <property type="entry name" value="Amidohydro-rel"/>
</dbReference>
<dbReference type="EMBL" id="JACDQQ010002319">
    <property type="protein sequence ID" value="MBA0088063.1"/>
    <property type="molecule type" value="Genomic_DNA"/>
</dbReference>
<accession>A0A7V8SZF2</accession>
<dbReference type="Pfam" id="PF01979">
    <property type="entry name" value="Amidohydro_1"/>
    <property type="match status" value="1"/>
</dbReference>